<dbReference type="SUPFAM" id="SSF53927">
    <property type="entry name" value="Cytidine deaminase-like"/>
    <property type="match status" value="1"/>
</dbReference>
<evidence type="ECO:0000259" key="3">
    <source>
        <dbReference type="PROSITE" id="PS51747"/>
    </source>
</evidence>
<dbReference type="GO" id="GO:0005737">
    <property type="term" value="C:cytoplasm"/>
    <property type="evidence" value="ECO:0007669"/>
    <property type="project" value="TreeGrafter"/>
</dbReference>
<dbReference type="Proteomes" id="UP000516437">
    <property type="component" value="Chromosome 6"/>
</dbReference>
<keyword evidence="1" id="KW-0819">tRNA processing</keyword>
<dbReference type="AlphaFoldDB" id="A0A6A1VEM0"/>
<dbReference type="GO" id="GO:0005634">
    <property type="term" value="C:nucleus"/>
    <property type="evidence" value="ECO:0007669"/>
    <property type="project" value="TreeGrafter"/>
</dbReference>
<feature type="domain" description="CMP/dCMP-type deaminase" evidence="3">
    <location>
        <begin position="262"/>
        <end position="384"/>
    </location>
</feature>
<dbReference type="GO" id="GO:0046872">
    <property type="term" value="F:metal ion binding"/>
    <property type="evidence" value="ECO:0007669"/>
    <property type="project" value="UniProtKB-KW"/>
</dbReference>
<protein>
    <submittedName>
        <fullName evidence="4">Putative inactive tRNA-specific adenosine deaminase-like protein 3</fullName>
    </submittedName>
</protein>
<dbReference type="EMBL" id="RXIC02000024">
    <property type="protein sequence ID" value="KAB1210995.1"/>
    <property type="molecule type" value="Genomic_DNA"/>
</dbReference>
<comment type="similarity">
    <text evidence="2">Belongs to the cytidine and deoxycytidylate deaminase family. ADAT3 subfamily.</text>
</comment>
<evidence type="ECO:0000313" key="4">
    <source>
        <dbReference type="EMBL" id="KAB1210995.1"/>
    </source>
</evidence>
<dbReference type="PANTHER" id="PTHR11079">
    <property type="entry name" value="CYTOSINE DEAMINASE FAMILY MEMBER"/>
    <property type="match status" value="1"/>
</dbReference>
<keyword evidence="5" id="KW-1185">Reference proteome</keyword>
<dbReference type="GO" id="GO:0002100">
    <property type="term" value="P:tRNA wobble adenosine to inosine editing"/>
    <property type="evidence" value="ECO:0007669"/>
    <property type="project" value="InterPro"/>
</dbReference>
<proteinExistence type="inferred from homology"/>
<evidence type="ECO:0000256" key="2">
    <source>
        <dbReference type="ARBA" id="ARBA00038160"/>
    </source>
</evidence>
<gene>
    <name evidence="4" type="ORF">CJ030_MR6G019614</name>
</gene>
<dbReference type="PROSITE" id="PS51747">
    <property type="entry name" value="CYT_DCMP_DEAMINASES_2"/>
    <property type="match status" value="1"/>
</dbReference>
<dbReference type="InterPro" id="IPR002125">
    <property type="entry name" value="CMP_dCMP_dom"/>
</dbReference>
<evidence type="ECO:0000256" key="1">
    <source>
        <dbReference type="ARBA" id="ARBA00022694"/>
    </source>
</evidence>
<evidence type="ECO:0000313" key="5">
    <source>
        <dbReference type="Proteomes" id="UP000516437"/>
    </source>
</evidence>
<dbReference type="GO" id="GO:0052717">
    <property type="term" value="F:tRNA-specific adenosine-34 deaminase activity"/>
    <property type="evidence" value="ECO:0007669"/>
    <property type="project" value="UniProtKB-EC"/>
</dbReference>
<name>A0A6A1VEM0_9ROSI</name>
<comment type="caution">
    <text evidence="4">The sequence shown here is derived from an EMBL/GenBank/DDBJ whole genome shotgun (WGS) entry which is preliminary data.</text>
</comment>
<sequence>MSNNTEAWKIIHIPDKPPIPPDQQSTVNVFASVIEPKFANILVRRLNQIAPLENHRHVKRVQKKYIGGKIQLSVVLCLACKSNDQLDSMPLDVQELVKSYQLSAFITKVSKFAASSKEQWEEQCKLWPTSFHPPTYNIDGITGFSEEDSQLVFSFMRFAVELAKSGDGLVVNAAVIVDPSIKRVIASARDEVFTWNSTMNNTGIQTSSFEQTEACISNSNRVVTDGALSNGSTNELEQLCAGVSCLYPWQWSEQQLCISNSCSWHPLRHAALVAIESSAARDRQLFPALGEDKSLDLEHMQSSSTSSPAKRQKVNIRNVEDHEKLDGLSEGFHSMAARPYLCTGYDIYLVWEPCTMCAMALVHQRIRRIFYAFTNPHAGALGSVHRLQGEKSLNHHYAVFRVLFA</sequence>
<organism evidence="4 5">
    <name type="scientific">Morella rubra</name>
    <name type="common">Chinese bayberry</name>
    <dbReference type="NCBI Taxonomy" id="262757"/>
    <lineage>
        <taxon>Eukaryota</taxon>
        <taxon>Viridiplantae</taxon>
        <taxon>Streptophyta</taxon>
        <taxon>Embryophyta</taxon>
        <taxon>Tracheophyta</taxon>
        <taxon>Spermatophyta</taxon>
        <taxon>Magnoliopsida</taxon>
        <taxon>eudicotyledons</taxon>
        <taxon>Gunneridae</taxon>
        <taxon>Pentapetalae</taxon>
        <taxon>rosids</taxon>
        <taxon>fabids</taxon>
        <taxon>Fagales</taxon>
        <taxon>Myricaceae</taxon>
        <taxon>Morella</taxon>
    </lineage>
</organism>
<dbReference type="Gene3D" id="3.40.140.10">
    <property type="entry name" value="Cytidine Deaminase, domain 2"/>
    <property type="match status" value="1"/>
</dbReference>
<reference evidence="4 5" key="1">
    <citation type="journal article" date="2019" name="Plant Biotechnol. J.">
        <title>The red bayberry genome and genetic basis of sex determination.</title>
        <authorList>
            <person name="Jia H.M."/>
            <person name="Jia H.J."/>
            <person name="Cai Q.L."/>
            <person name="Wang Y."/>
            <person name="Zhao H.B."/>
            <person name="Yang W.F."/>
            <person name="Wang G.Y."/>
            <person name="Li Y.H."/>
            <person name="Zhan D.L."/>
            <person name="Shen Y.T."/>
            <person name="Niu Q.F."/>
            <person name="Chang L."/>
            <person name="Qiu J."/>
            <person name="Zhao L."/>
            <person name="Xie H.B."/>
            <person name="Fu W.Y."/>
            <person name="Jin J."/>
            <person name="Li X.W."/>
            <person name="Jiao Y."/>
            <person name="Zhou C.C."/>
            <person name="Tu T."/>
            <person name="Chai C.Y."/>
            <person name="Gao J.L."/>
            <person name="Fan L.J."/>
            <person name="van de Weg E."/>
            <person name="Wang J.Y."/>
            <person name="Gao Z.S."/>
        </authorList>
    </citation>
    <scope>NUCLEOTIDE SEQUENCE [LARGE SCALE GENOMIC DNA]</scope>
    <source>
        <tissue evidence="4">Leaves</tissue>
    </source>
</reference>
<accession>A0A6A1VEM0</accession>
<dbReference type="PANTHER" id="PTHR11079:SF156">
    <property type="entry name" value="INACTIVE TRNA-SPECIFIC ADENOSINE DEAMINASE-LIKE PROTEIN 3-RELATED"/>
    <property type="match status" value="1"/>
</dbReference>
<dbReference type="OrthoDB" id="3180714at2759"/>
<dbReference type="InterPro" id="IPR016193">
    <property type="entry name" value="Cytidine_deaminase-like"/>
</dbReference>